<evidence type="ECO:0000256" key="1">
    <source>
        <dbReference type="SAM" id="MobiDB-lite"/>
    </source>
</evidence>
<proteinExistence type="predicted"/>
<reference evidence="2 3" key="1">
    <citation type="journal article" date="2018" name="Nat. Ecol. Evol.">
        <title>Pezizomycetes genomes reveal the molecular basis of ectomycorrhizal truffle lifestyle.</title>
        <authorList>
            <person name="Murat C."/>
            <person name="Payen T."/>
            <person name="Noel B."/>
            <person name="Kuo A."/>
            <person name="Morin E."/>
            <person name="Chen J."/>
            <person name="Kohler A."/>
            <person name="Krizsan K."/>
            <person name="Balestrini R."/>
            <person name="Da Silva C."/>
            <person name="Montanini B."/>
            <person name="Hainaut M."/>
            <person name="Levati E."/>
            <person name="Barry K.W."/>
            <person name="Belfiori B."/>
            <person name="Cichocki N."/>
            <person name="Clum A."/>
            <person name="Dockter R.B."/>
            <person name="Fauchery L."/>
            <person name="Guy J."/>
            <person name="Iotti M."/>
            <person name="Le Tacon F."/>
            <person name="Lindquist E.A."/>
            <person name="Lipzen A."/>
            <person name="Malagnac F."/>
            <person name="Mello A."/>
            <person name="Molinier V."/>
            <person name="Miyauchi S."/>
            <person name="Poulain J."/>
            <person name="Riccioni C."/>
            <person name="Rubini A."/>
            <person name="Sitrit Y."/>
            <person name="Splivallo R."/>
            <person name="Traeger S."/>
            <person name="Wang M."/>
            <person name="Zifcakova L."/>
            <person name="Wipf D."/>
            <person name="Zambonelli A."/>
            <person name="Paolocci F."/>
            <person name="Nowrousian M."/>
            <person name="Ottonello S."/>
            <person name="Baldrian P."/>
            <person name="Spatafora J.W."/>
            <person name="Henrissat B."/>
            <person name="Nagy L.G."/>
            <person name="Aury J.M."/>
            <person name="Wincker P."/>
            <person name="Grigoriev I.V."/>
            <person name="Bonfante P."/>
            <person name="Martin F.M."/>
        </authorList>
    </citation>
    <scope>NUCLEOTIDE SEQUENCE [LARGE SCALE GENOMIC DNA]</scope>
    <source>
        <strain evidence="2 3">CCBAS932</strain>
    </source>
</reference>
<dbReference type="Proteomes" id="UP000277580">
    <property type="component" value="Unassembled WGS sequence"/>
</dbReference>
<sequence length="75" mass="9208">MLEDEEEEDEEEEDEVEDEVDDDQYTFEEHVRGNLWLVVRQEYRAFLEIKRNRNYTWEEPPTQKRAALVCARSQK</sequence>
<accession>A0A3N4KI59</accession>
<gene>
    <name evidence="2" type="ORF">P167DRAFT_576403</name>
</gene>
<protein>
    <submittedName>
        <fullName evidence="2">Uncharacterized protein</fullName>
    </submittedName>
</protein>
<dbReference type="AlphaFoldDB" id="A0A3N4KI59"/>
<keyword evidence="3" id="KW-1185">Reference proteome</keyword>
<evidence type="ECO:0000313" key="2">
    <source>
        <dbReference type="EMBL" id="RPB10244.1"/>
    </source>
</evidence>
<dbReference type="InParanoid" id="A0A3N4KI59"/>
<name>A0A3N4KI59_9PEZI</name>
<dbReference type="OrthoDB" id="10510915at2759"/>
<dbReference type="EMBL" id="ML119144">
    <property type="protein sequence ID" value="RPB10244.1"/>
    <property type="molecule type" value="Genomic_DNA"/>
</dbReference>
<feature type="region of interest" description="Disordered" evidence="1">
    <location>
        <begin position="1"/>
        <end position="24"/>
    </location>
</feature>
<organism evidence="2 3">
    <name type="scientific">Morchella conica CCBAS932</name>
    <dbReference type="NCBI Taxonomy" id="1392247"/>
    <lineage>
        <taxon>Eukaryota</taxon>
        <taxon>Fungi</taxon>
        <taxon>Dikarya</taxon>
        <taxon>Ascomycota</taxon>
        <taxon>Pezizomycotina</taxon>
        <taxon>Pezizomycetes</taxon>
        <taxon>Pezizales</taxon>
        <taxon>Morchellaceae</taxon>
        <taxon>Morchella</taxon>
    </lineage>
</organism>
<evidence type="ECO:0000313" key="3">
    <source>
        <dbReference type="Proteomes" id="UP000277580"/>
    </source>
</evidence>